<dbReference type="SUPFAM" id="SSF103473">
    <property type="entry name" value="MFS general substrate transporter"/>
    <property type="match status" value="1"/>
</dbReference>
<accession>A0A518DNS1</accession>
<dbReference type="Pfam" id="PF07690">
    <property type="entry name" value="MFS_1"/>
    <property type="match status" value="1"/>
</dbReference>
<evidence type="ECO:0000256" key="2">
    <source>
        <dbReference type="ARBA" id="ARBA00022989"/>
    </source>
</evidence>
<dbReference type="PROSITE" id="PS50850">
    <property type="entry name" value="MFS"/>
    <property type="match status" value="1"/>
</dbReference>
<gene>
    <name evidence="6" type="primary">fsr</name>
    <name evidence="6" type="ORF">Pla8534_12660</name>
</gene>
<dbReference type="PANTHER" id="PTHR43129:SF1">
    <property type="entry name" value="FOSMIDOMYCIN RESISTANCE PROTEIN"/>
    <property type="match status" value="1"/>
</dbReference>
<dbReference type="Gene3D" id="1.20.1250.20">
    <property type="entry name" value="MFS general substrate transporter like domains"/>
    <property type="match status" value="2"/>
</dbReference>
<dbReference type="KEGG" id="lcre:Pla8534_12660"/>
<evidence type="ECO:0000313" key="7">
    <source>
        <dbReference type="Proteomes" id="UP000317648"/>
    </source>
</evidence>
<evidence type="ECO:0000256" key="3">
    <source>
        <dbReference type="ARBA" id="ARBA00023136"/>
    </source>
</evidence>
<dbReference type="InterPro" id="IPR020846">
    <property type="entry name" value="MFS_dom"/>
</dbReference>
<dbReference type="Proteomes" id="UP000317648">
    <property type="component" value="Chromosome"/>
</dbReference>
<feature type="transmembrane region" description="Helical" evidence="4">
    <location>
        <begin position="67"/>
        <end position="86"/>
    </location>
</feature>
<keyword evidence="2 4" id="KW-1133">Transmembrane helix</keyword>
<feature type="domain" description="Major facilitator superfamily (MFS) profile" evidence="5">
    <location>
        <begin position="2"/>
        <end position="377"/>
    </location>
</feature>
<feature type="transmembrane region" description="Helical" evidence="4">
    <location>
        <begin position="289"/>
        <end position="310"/>
    </location>
</feature>
<evidence type="ECO:0000259" key="5">
    <source>
        <dbReference type="PROSITE" id="PS50850"/>
    </source>
</evidence>
<feature type="transmembrane region" description="Helical" evidence="4">
    <location>
        <begin position="201"/>
        <end position="226"/>
    </location>
</feature>
<feature type="transmembrane region" description="Helical" evidence="4">
    <location>
        <begin position="354"/>
        <end position="372"/>
    </location>
</feature>
<feature type="transmembrane region" description="Helical" evidence="4">
    <location>
        <begin position="238"/>
        <end position="258"/>
    </location>
</feature>
<keyword evidence="1 4" id="KW-0812">Transmembrane</keyword>
<sequence length="382" mass="40624">MALGLLAATHFLVDVTAGTISPLWPGLEESLHLREGGLLWVTVCWSVTNSFGQLFFALWSDRRPSPYWIWVGPLLAILSLSCIGLAGSSIGLAGLFILGGLGVAAFHPEAAATAGSLFPANRSRAMAIFALCGYLGQSVGPYYSGQMVDKLGFRGLLWGIAWGAPILFMLWLGLRRMAPGGNAPAMETANLESRKVPFGMIALLLVVGASRILPALGVPLALAYLLKEASASTAVVGAAQSAFMGGIGFGAMACAAFLRPQWERTALWIFPLLAAPVLASLGFVSDWTLVYLVALAGLLLGVTMPVYIAYGQQILPHGQRVASSITMGVSWGISGAIVPVVIGTMLRFDVLPSIFWFFMSASLLSSCLCHLLPRREIDRVRR</sequence>
<evidence type="ECO:0000256" key="4">
    <source>
        <dbReference type="SAM" id="Phobius"/>
    </source>
</evidence>
<protein>
    <submittedName>
        <fullName evidence="6">Fosmidomycin resistance protein</fullName>
    </submittedName>
</protein>
<name>A0A518DNS1_9BACT</name>
<dbReference type="GO" id="GO:0005886">
    <property type="term" value="C:plasma membrane"/>
    <property type="evidence" value="ECO:0007669"/>
    <property type="project" value="TreeGrafter"/>
</dbReference>
<dbReference type="InterPro" id="IPR036259">
    <property type="entry name" value="MFS_trans_sf"/>
</dbReference>
<organism evidence="6 7">
    <name type="scientific">Lignipirellula cremea</name>
    <dbReference type="NCBI Taxonomy" id="2528010"/>
    <lineage>
        <taxon>Bacteria</taxon>
        <taxon>Pseudomonadati</taxon>
        <taxon>Planctomycetota</taxon>
        <taxon>Planctomycetia</taxon>
        <taxon>Pirellulales</taxon>
        <taxon>Pirellulaceae</taxon>
        <taxon>Lignipirellula</taxon>
    </lineage>
</organism>
<feature type="transmembrane region" description="Helical" evidence="4">
    <location>
        <begin position="265"/>
        <end position="283"/>
    </location>
</feature>
<proteinExistence type="predicted"/>
<evidence type="ECO:0000313" key="6">
    <source>
        <dbReference type="EMBL" id="QDU93486.1"/>
    </source>
</evidence>
<feature type="transmembrane region" description="Helical" evidence="4">
    <location>
        <begin position="155"/>
        <end position="174"/>
    </location>
</feature>
<dbReference type="EMBL" id="CP036433">
    <property type="protein sequence ID" value="QDU93486.1"/>
    <property type="molecule type" value="Genomic_DNA"/>
</dbReference>
<dbReference type="InterPro" id="IPR011701">
    <property type="entry name" value="MFS"/>
</dbReference>
<keyword evidence="7" id="KW-1185">Reference proteome</keyword>
<dbReference type="PANTHER" id="PTHR43129">
    <property type="entry name" value="FOSMIDOMYCIN RESISTANCE PROTEIN"/>
    <property type="match status" value="1"/>
</dbReference>
<evidence type="ECO:0000256" key="1">
    <source>
        <dbReference type="ARBA" id="ARBA00022692"/>
    </source>
</evidence>
<reference evidence="6 7" key="1">
    <citation type="submission" date="2019-02" db="EMBL/GenBank/DDBJ databases">
        <title>Deep-cultivation of Planctomycetes and their phenomic and genomic characterization uncovers novel biology.</title>
        <authorList>
            <person name="Wiegand S."/>
            <person name="Jogler M."/>
            <person name="Boedeker C."/>
            <person name="Pinto D."/>
            <person name="Vollmers J."/>
            <person name="Rivas-Marin E."/>
            <person name="Kohn T."/>
            <person name="Peeters S.H."/>
            <person name="Heuer A."/>
            <person name="Rast P."/>
            <person name="Oberbeckmann S."/>
            <person name="Bunk B."/>
            <person name="Jeske O."/>
            <person name="Meyerdierks A."/>
            <person name="Storesund J.E."/>
            <person name="Kallscheuer N."/>
            <person name="Luecker S."/>
            <person name="Lage O.M."/>
            <person name="Pohl T."/>
            <person name="Merkel B.J."/>
            <person name="Hornburger P."/>
            <person name="Mueller R.-W."/>
            <person name="Bruemmer F."/>
            <person name="Labrenz M."/>
            <person name="Spormann A.M."/>
            <person name="Op den Camp H."/>
            <person name="Overmann J."/>
            <person name="Amann R."/>
            <person name="Jetten M.S.M."/>
            <person name="Mascher T."/>
            <person name="Medema M.H."/>
            <person name="Devos D.P."/>
            <person name="Kaster A.-K."/>
            <person name="Ovreas L."/>
            <person name="Rohde M."/>
            <person name="Galperin M.Y."/>
            <person name="Jogler C."/>
        </authorList>
    </citation>
    <scope>NUCLEOTIDE SEQUENCE [LARGE SCALE GENOMIC DNA]</scope>
    <source>
        <strain evidence="6 7">Pla85_3_4</strain>
    </source>
</reference>
<feature type="transmembrane region" description="Helical" evidence="4">
    <location>
        <begin position="322"/>
        <end position="342"/>
    </location>
</feature>
<dbReference type="AlphaFoldDB" id="A0A518DNS1"/>
<keyword evidence="3 4" id="KW-0472">Membrane</keyword>
<dbReference type="GO" id="GO:0022857">
    <property type="term" value="F:transmembrane transporter activity"/>
    <property type="evidence" value="ECO:0007669"/>
    <property type="project" value="InterPro"/>
</dbReference>
<feature type="transmembrane region" description="Helical" evidence="4">
    <location>
        <begin position="37"/>
        <end position="60"/>
    </location>
</feature>